<evidence type="ECO:0000313" key="1">
    <source>
        <dbReference type="EMBL" id="EGZ21343.1"/>
    </source>
</evidence>
<organism evidence="1 2">
    <name type="scientific">Phytophthora sojae (strain P6497)</name>
    <name type="common">Soybean stem and root rot agent</name>
    <name type="synonym">Phytophthora megasperma f. sp. glycines</name>
    <dbReference type="NCBI Taxonomy" id="1094619"/>
    <lineage>
        <taxon>Eukaryota</taxon>
        <taxon>Sar</taxon>
        <taxon>Stramenopiles</taxon>
        <taxon>Oomycota</taxon>
        <taxon>Peronosporomycetes</taxon>
        <taxon>Peronosporales</taxon>
        <taxon>Peronosporaceae</taxon>
        <taxon>Phytophthora</taxon>
    </lineage>
</organism>
<protein>
    <submittedName>
        <fullName evidence="1">Uncharacterized protein</fullName>
    </submittedName>
</protein>
<dbReference type="RefSeq" id="XP_009524060.1">
    <property type="nucleotide sequence ID" value="XM_009525765.1"/>
</dbReference>
<name>G4ZC62_PHYSP</name>
<accession>G4ZC62</accession>
<keyword evidence="2" id="KW-1185">Reference proteome</keyword>
<dbReference type="AlphaFoldDB" id="G4ZC62"/>
<dbReference type="Proteomes" id="UP000002640">
    <property type="component" value="Unassembled WGS sequence"/>
</dbReference>
<dbReference type="EMBL" id="JH159153">
    <property type="protein sequence ID" value="EGZ21343.1"/>
    <property type="molecule type" value="Genomic_DNA"/>
</dbReference>
<dbReference type="GeneID" id="20643624"/>
<dbReference type="KEGG" id="psoj:PHYSODRAFT_313571"/>
<gene>
    <name evidence="1" type="ORF">PHYSODRAFT_313571</name>
</gene>
<dbReference type="InParanoid" id="G4ZC62"/>
<reference evidence="1 2" key="1">
    <citation type="journal article" date="2006" name="Science">
        <title>Phytophthora genome sequences uncover evolutionary origins and mechanisms of pathogenesis.</title>
        <authorList>
            <person name="Tyler B.M."/>
            <person name="Tripathy S."/>
            <person name="Zhang X."/>
            <person name="Dehal P."/>
            <person name="Jiang R.H."/>
            <person name="Aerts A."/>
            <person name="Arredondo F.D."/>
            <person name="Baxter L."/>
            <person name="Bensasson D."/>
            <person name="Beynon J.L."/>
            <person name="Chapman J."/>
            <person name="Damasceno C.M."/>
            <person name="Dorrance A.E."/>
            <person name="Dou D."/>
            <person name="Dickerman A.W."/>
            <person name="Dubchak I.L."/>
            <person name="Garbelotto M."/>
            <person name="Gijzen M."/>
            <person name="Gordon S.G."/>
            <person name="Govers F."/>
            <person name="Grunwald N.J."/>
            <person name="Huang W."/>
            <person name="Ivors K.L."/>
            <person name="Jones R.W."/>
            <person name="Kamoun S."/>
            <person name="Krampis K."/>
            <person name="Lamour K.H."/>
            <person name="Lee M.K."/>
            <person name="McDonald W.H."/>
            <person name="Medina M."/>
            <person name="Meijer H.J."/>
            <person name="Nordberg E.K."/>
            <person name="Maclean D.J."/>
            <person name="Ospina-Giraldo M.D."/>
            <person name="Morris P.F."/>
            <person name="Phuntumart V."/>
            <person name="Putnam N.H."/>
            <person name="Rash S."/>
            <person name="Rose J.K."/>
            <person name="Sakihama Y."/>
            <person name="Salamov A.A."/>
            <person name="Savidor A."/>
            <person name="Scheuring C.F."/>
            <person name="Smith B.M."/>
            <person name="Sobral B.W."/>
            <person name="Terry A."/>
            <person name="Torto-Alalibo T.A."/>
            <person name="Win J."/>
            <person name="Xu Z."/>
            <person name="Zhang H."/>
            <person name="Grigoriev I.V."/>
            <person name="Rokhsar D.S."/>
            <person name="Boore J.L."/>
        </authorList>
    </citation>
    <scope>NUCLEOTIDE SEQUENCE [LARGE SCALE GENOMIC DNA]</scope>
    <source>
        <strain evidence="1 2">P6497</strain>
    </source>
</reference>
<evidence type="ECO:0000313" key="2">
    <source>
        <dbReference type="Proteomes" id="UP000002640"/>
    </source>
</evidence>
<sequence>MEERWGFLAPWCGVLQLSYDDGDAYESWTPHLEVHFPTSANHDEPAYQREIAHIREALGLLAAVAHYLLNSHCHVNWWRRSGEESLPQYLPGHFVFLLEEKAGSDMVTLLGPGQPCEAYAEAMGQITAYCEYLKPDEPGIEITVSVKVGYIVGDRVLFPSTAYEQVLQRGLEDIQRAERDICESWEHYTQAPGYDRVAPGVLRCTFVMEPMAANIQDVSNVVQATRTTEWLLQNGIWFSLLSLNTAICHKYGAREALASFRRLMMAVFHGTGRVPAAANAGYLLKSDEASHSQLGKTHTTRRTEVIFSALVRNQTTQRLILWMNTQFWWKWVAYGCFSKRARAHSSLQSLEINGINSCFVVRTFRDNGESAVVCVMVPGFGTCVTRRSIKRSPLALTVLALRLTEEAVEDGFLRFLAAIGSSLLVLAIENPGQTTDVSVVMRCCPNLHKLNLKRGAVEMQLHFCQYRARNLPLPTMPQFWGNVETLAATLRDLDNPLTKYVRRLKIDLTARDESRRILYSGQQVIRFLDALLLLVDTNEFIQYFEVKVPSEHRNYRERFWSCNNTLINLGLGTEINVAFLSVVLDQRPFLEASSYKRKEHFKLGYRCSRWNLDQHILSRSFAYAASLAPRQVFCFWQT</sequence>
<proteinExistence type="predicted"/>